<accession>A0A1G9JZ95</accession>
<reference evidence="1 2" key="1">
    <citation type="submission" date="2016-10" db="EMBL/GenBank/DDBJ databases">
        <authorList>
            <person name="de Groot N.N."/>
        </authorList>
    </citation>
    <scope>NUCLEOTIDE SEQUENCE [LARGE SCALE GENOMIC DNA]</scope>
    <source>
        <strain evidence="1 2">CGMCC 1.10239</strain>
    </source>
</reference>
<dbReference type="EMBL" id="FNGM01000003">
    <property type="protein sequence ID" value="SDL42514.1"/>
    <property type="molecule type" value="Genomic_DNA"/>
</dbReference>
<dbReference type="Proteomes" id="UP000182783">
    <property type="component" value="Unassembled WGS sequence"/>
</dbReference>
<proteinExistence type="predicted"/>
<dbReference type="RefSeq" id="WP_167523072.1">
    <property type="nucleotide sequence ID" value="NZ_CP048429.1"/>
</dbReference>
<evidence type="ECO:0000313" key="1">
    <source>
        <dbReference type="EMBL" id="SDL42514.1"/>
    </source>
</evidence>
<dbReference type="AlphaFoldDB" id="A0A1G9JZ95"/>
<organism evidence="1 2">
    <name type="scientific">Paenibacillus jilunlii</name>
    <dbReference type="NCBI Taxonomy" id="682956"/>
    <lineage>
        <taxon>Bacteria</taxon>
        <taxon>Bacillati</taxon>
        <taxon>Bacillota</taxon>
        <taxon>Bacilli</taxon>
        <taxon>Bacillales</taxon>
        <taxon>Paenibacillaceae</taxon>
        <taxon>Paenibacillus</taxon>
    </lineage>
</organism>
<name>A0A1G9JZ95_9BACL</name>
<evidence type="ECO:0000313" key="2">
    <source>
        <dbReference type="Proteomes" id="UP000182783"/>
    </source>
</evidence>
<sequence length="46" mass="5662">MSIDRFIIKKLDSCQEEHTRRNLVKLFKLRIQKAEKQENKYPERIS</sequence>
<protein>
    <submittedName>
        <fullName evidence="1">Uncharacterized protein</fullName>
    </submittedName>
</protein>
<gene>
    <name evidence="1" type="ORF">SAMN05216191_10341</name>
</gene>